<keyword evidence="4" id="KW-0677">Repeat</keyword>
<proteinExistence type="inferred from homology"/>
<dbReference type="Gene3D" id="1.20.1560.10">
    <property type="entry name" value="ABC transporter type 1, transmembrane domain"/>
    <property type="match status" value="1"/>
</dbReference>
<organism evidence="9 10">
    <name type="scientific">Oryza meyeriana var. granulata</name>
    <dbReference type="NCBI Taxonomy" id="110450"/>
    <lineage>
        <taxon>Eukaryota</taxon>
        <taxon>Viridiplantae</taxon>
        <taxon>Streptophyta</taxon>
        <taxon>Embryophyta</taxon>
        <taxon>Tracheophyta</taxon>
        <taxon>Spermatophyta</taxon>
        <taxon>Magnoliopsida</taxon>
        <taxon>Liliopsida</taxon>
        <taxon>Poales</taxon>
        <taxon>Poaceae</taxon>
        <taxon>BOP clade</taxon>
        <taxon>Oryzoideae</taxon>
        <taxon>Oryzeae</taxon>
        <taxon>Oryzinae</taxon>
        <taxon>Oryza</taxon>
        <taxon>Oryza meyeriana</taxon>
    </lineage>
</organism>
<gene>
    <name evidence="9" type="ORF">E2562_000223</name>
</gene>
<dbReference type="GO" id="GO:0005524">
    <property type="term" value="F:ATP binding"/>
    <property type="evidence" value="ECO:0007669"/>
    <property type="project" value="InterPro"/>
</dbReference>
<dbReference type="PANTHER" id="PTHR45136:SF2">
    <property type="entry name" value="ABC TRANSPORTER DOMAIN-CONTAINING PROTEIN"/>
    <property type="match status" value="1"/>
</dbReference>
<comment type="caution">
    <text evidence="9">The sequence shown here is derived from an EMBL/GenBank/DDBJ whole genome shotgun (WGS) entry which is preliminary data.</text>
</comment>
<evidence type="ECO:0000313" key="9">
    <source>
        <dbReference type="EMBL" id="KAF0901339.1"/>
    </source>
</evidence>
<keyword evidence="5 8" id="KW-1133">Transmembrane helix</keyword>
<keyword evidence="6 8" id="KW-0472">Membrane</keyword>
<accession>A0A6G1CMG1</accession>
<sequence>MNRLEWKQPLLGCTGAVIFGTVLPLYSYSLGSLPEVYFLTDDGLIHSKTRLYSLVFLGIAVVCITTNIV</sequence>
<evidence type="ECO:0000313" key="10">
    <source>
        <dbReference type="Proteomes" id="UP000479710"/>
    </source>
</evidence>
<evidence type="ECO:0000256" key="1">
    <source>
        <dbReference type="ARBA" id="ARBA00007577"/>
    </source>
</evidence>
<evidence type="ECO:0000256" key="6">
    <source>
        <dbReference type="ARBA" id="ARBA00023136"/>
    </source>
</evidence>
<comment type="similarity">
    <text evidence="1">Belongs to the ABC transporter superfamily. ABCB family. Multidrug resistance exporter (TC 3.A.1.201) subfamily.</text>
</comment>
<feature type="transmembrane region" description="Helical" evidence="8">
    <location>
        <begin position="9"/>
        <end position="29"/>
    </location>
</feature>
<evidence type="ECO:0000256" key="8">
    <source>
        <dbReference type="SAM" id="Phobius"/>
    </source>
</evidence>
<name>A0A6G1CMG1_9ORYZ</name>
<dbReference type="GO" id="GO:0016020">
    <property type="term" value="C:membrane"/>
    <property type="evidence" value="ECO:0007669"/>
    <property type="project" value="InterPro"/>
</dbReference>
<dbReference type="PANTHER" id="PTHR45136">
    <property type="entry name" value="ABC TRANSPORTER DOMAIN-CONTAINING PROTEIN"/>
    <property type="match status" value="1"/>
</dbReference>
<keyword evidence="3 8" id="KW-0812">Transmembrane</keyword>
<evidence type="ECO:0000256" key="3">
    <source>
        <dbReference type="ARBA" id="ARBA00022692"/>
    </source>
</evidence>
<dbReference type="InterPro" id="IPR036640">
    <property type="entry name" value="ABC1_TM_sf"/>
</dbReference>
<evidence type="ECO:0000256" key="4">
    <source>
        <dbReference type="ARBA" id="ARBA00022737"/>
    </source>
</evidence>
<keyword evidence="10" id="KW-1185">Reference proteome</keyword>
<evidence type="ECO:0000256" key="7">
    <source>
        <dbReference type="ARBA" id="ARBA00023180"/>
    </source>
</evidence>
<evidence type="ECO:0000256" key="5">
    <source>
        <dbReference type="ARBA" id="ARBA00022989"/>
    </source>
</evidence>
<dbReference type="AlphaFoldDB" id="A0A6G1CMG1"/>
<protein>
    <recommendedName>
        <fullName evidence="11">Amino acid transporter transmembrane domain-containing protein</fullName>
    </recommendedName>
</protein>
<dbReference type="EMBL" id="SPHZ02000008">
    <property type="protein sequence ID" value="KAF0901339.1"/>
    <property type="molecule type" value="Genomic_DNA"/>
</dbReference>
<keyword evidence="2" id="KW-0813">Transport</keyword>
<evidence type="ECO:0008006" key="11">
    <source>
        <dbReference type="Google" id="ProtNLM"/>
    </source>
</evidence>
<reference evidence="9 10" key="1">
    <citation type="submission" date="2019-11" db="EMBL/GenBank/DDBJ databases">
        <title>Whole genome sequence of Oryza granulata.</title>
        <authorList>
            <person name="Li W."/>
        </authorList>
    </citation>
    <scope>NUCLEOTIDE SEQUENCE [LARGE SCALE GENOMIC DNA]</scope>
    <source>
        <strain evidence="10">cv. Menghai</strain>
        <tissue evidence="9">Leaf</tissue>
    </source>
</reference>
<feature type="transmembrane region" description="Helical" evidence="8">
    <location>
        <begin position="49"/>
        <end position="68"/>
    </location>
</feature>
<dbReference type="Proteomes" id="UP000479710">
    <property type="component" value="Unassembled WGS sequence"/>
</dbReference>
<evidence type="ECO:0000256" key="2">
    <source>
        <dbReference type="ARBA" id="ARBA00022448"/>
    </source>
</evidence>
<keyword evidence="7" id="KW-0325">Glycoprotein</keyword>